<evidence type="ECO:0000313" key="2">
    <source>
        <dbReference type="Proteomes" id="UP001220022"/>
    </source>
</evidence>
<dbReference type="RefSeq" id="WP_275820602.1">
    <property type="nucleotide sequence ID" value="NZ_BAAANM010000036.1"/>
</dbReference>
<keyword evidence="2" id="KW-1185">Reference proteome</keyword>
<proteinExistence type="predicted"/>
<sequence length="95" mass="10182">MTADRHGAAVTEELRHRAGTFVDGHAGSWVTVGDDGTLTLAGERQPSLVRAAAEWLEEDPTYTVVDVRLDHQAGEPTWTLGLRLHHAGSDGPSPT</sequence>
<organism evidence="1 2">
    <name type="scientific">Streptantibioticus ferralitis</name>
    <dbReference type="NCBI Taxonomy" id="236510"/>
    <lineage>
        <taxon>Bacteria</taxon>
        <taxon>Bacillati</taxon>
        <taxon>Actinomycetota</taxon>
        <taxon>Actinomycetes</taxon>
        <taxon>Kitasatosporales</taxon>
        <taxon>Streptomycetaceae</taxon>
        <taxon>Streptantibioticus</taxon>
    </lineage>
</organism>
<name>A0ABT5Z8Q5_9ACTN</name>
<gene>
    <name evidence="1" type="ORF">P2L57_32210</name>
</gene>
<comment type="caution">
    <text evidence="1">The sequence shown here is derived from an EMBL/GenBank/DDBJ whole genome shotgun (WGS) entry which is preliminary data.</text>
</comment>
<dbReference type="Proteomes" id="UP001220022">
    <property type="component" value="Unassembled WGS sequence"/>
</dbReference>
<protein>
    <submittedName>
        <fullName evidence="1">Uncharacterized protein</fullName>
    </submittedName>
</protein>
<dbReference type="EMBL" id="JARHTQ010000031">
    <property type="protein sequence ID" value="MDF2260216.1"/>
    <property type="molecule type" value="Genomic_DNA"/>
</dbReference>
<evidence type="ECO:0000313" key="1">
    <source>
        <dbReference type="EMBL" id="MDF2260216.1"/>
    </source>
</evidence>
<reference evidence="1 2" key="1">
    <citation type="submission" date="2023-03" db="EMBL/GenBank/DDBJ databases">
        <title>Draft genome sequence of type strain Streptomyces ferralitis JCM 14344.</title>
        <authorList>
            <person name="Klaysubun C."/>
            <person name="Duangmal K."/>
        </authorList>
    </citation>
    <scope>NUCLEOTIDE SEQUENCE [LARGE SCALE GENOMIC DNA]</scope>
    <source>
        <strain evidence="1 2">JCM 14344</strain>
    </source>
</reference>
<accession>A0ABT5Z8Q5</accession>